<dbReference type="PATRIC" id="fig|1050174.4.peg.1890"/>
<evidence type="ECO:0000256" key="1">
    <source>
        <dbReference type="ARBA" id="ARBA00006534"/>
    </source>
</evidence>
<dbReference type="PANTHER" id="PTHR20842">
    <property type="entry name" value="PROTEASE S51 ALPHA-ASPARTYL DIPEPTIDASE"/>
    <property type="match status" value="1"/>
</dbReference>
<keyword evidence="3 5" id="KW-0378">Hydrolase</keyword>
<dbReference type="KEGG" id="cei:CEPID_09390"/>
<dbReference type="Proteomes" id="UP000035368">
    <property type="component" value="Chromosome"/>
</dbReference>
<dbReference type="Gene3D" id="3.40.50.880">
    <property type="match status" value="1"/>
</dbReference>
<protein>
    <submittedName>
        <fullName evidence="5">Peptidase E</fullName>
        <ecNumber evidence="5">3.4.13.21</ecNumber>
    </submittedName>
</protein>
<dbReference type="EC" id="3.4.13.21" evidence="5"/>
<dbReference type="STRING" id="1050174.CEPID_09390"/>
<evidence type="ECO:0000256" key="2">
    <source>
        <dbReference type="ARBA" id="ARBA00022670"/>
    </source>
</evidence>
<dbReference type="GO" id="GO:0006508">
    <property type="term" value="P:proteolysis"/>
    <property type="evidence" value="ECO:0007669"/>
    <property type="project" value="UniProtKB-KW"/>
</dbReference>
<dbReference type="PANTHER" id="PTHR20842:SF0">
    <property type="entry name" value="ALPHA-ASPARTYL DIPEPTIDASE"/>
    <property type="match status" value="1"/>
</dbReference>
<dbReference type="Pfam" id="PF03575">
    <property type="entry name" value="Peptidase_S51"/>
    <property type="match status" value="1"/>
</dbReference>
<dbReference type="SUPFAM" id="SSF52317">
    <property type="entry name" value="Class I glutamine amidotransferase-like"/>
    <property type="match status" value="1"/>
</dbReference>
<evidence type="ECO:0000313" key="6">
    <source>
        <dbReference type="Proteomes" id="UP000035368"/>
    </source>
</evidence>
<keyword evidence="6" id="KW-1185">Reference proteome</keyword>
<comment type="similarity">
    <text evidence="1">Belongs to the peptidase S51 family.</text>
</comment>
<dbReference type="AlphaFoldDB" id="A0A0G3GW37"/>
<sequence>MSGKLAYIGDAARSYGDASWVLTERNTLASQGFELVDLPLSTTPADQAASILDSVDAVYAAGGETFDLLNVLRTTGTFDLLKSKVEAGLTYIGTSAGSVIASPNIEYISPMDNPGIAPDLHDYTGFGFVDISVVPHASGTIPSYPVTTIAEIVAKYGETHPLQLLRDGQALIVEDGRITLV</sequence>
<accession>A0A0G3GW37</accession>
<name>A0A0G3GW37_9CORY</name>
<dbReference type="InterPro" id="IPR005320">
    <property type="entry name" value="Peptidase_S51"/>
</dbReference>
<keyword evidence="5" id="KW-0224">Dipeptidase</keyword>
<dbReference type="GO" id="GO:0008236">
    <property type="term" value="F:serine-type peptidase activity"/>
    <property type="evidence" value="ECO:0007669"/>
    <property type="project" value="UniProtKB-KW"/>
</dbReference>
<dbReference type="GO" id="GO:0016805">
    <property type="term" value="F:dipeptidase activity"/>
    <property type="evidence" value="ECO:0007669"/>
    <property type="project" value="UniProtKB-KW"/>
</dbReference>
<reference evidence="5 6" key="1">
    <citation type="submission" date="2015-05" db="EMBL/GenBank/DDBJ databases">
        <title>Complete genome sequence of Corynebacterium epidermidicanis DSM 45586, isolated from the skin of a dog suffering from pruritus.</title>
        <authorList>
            <person name="Ruckert C."/>
            <person name="Albersmeier A."/>
            <person name="Winkler A."/>
            <person name="Tauch A."/>
        </authorList>
    </citation>
    <scope>NUCLEOTIDE SEQUENCE [LARGE SCALE GENOMIC DNA]</scope>
    <source>
        <strain evidence="5 6">DSM 45586</strain>
    </source>
</reference>
<organism evidence="5 6">
    <name type="scientific">Corynebacterium epidermidicanis</name>
    <dbReference type="NCBI Taxonomy" id="1050174"/>
    <lineage>
        <taxon>Bacteria</taxon>
        <taxon>Bacillati</taxon>
        <taxon>Actinomycetota</taxon>
        <taxon>Actinomycetes</taxon>
        <taxon>Mycobacteriales</taxon>
        <taxon>Corynebacteriaceae</taxon>
        <taxon>Corynebacterium</taxon>
    </lineage>
</organism>
<evidence type="ECO:0000313" key="5">
    <source>
        <dbReference type="EMBL" id="AKK03723.1"/>
    </source>
</evidence>
<proteinExistence type="inferred from homology"/>
<evidence type="ECO:0000256" key="3">
    <source>
        <dbReference type="ARBA" id="ARBA00022801"/>
    </source>
</evidence>
<evidence type="ECO:0000256" key="4">
    <source>
        <dbReference type="ARBA" id="ARBA00022825"/>
    </source>
</evidence>
<keyword evidence="2" id="KW-0645">Protease</keyword>
<gene>
    <name evidence="5" type="ORF">CEPID_09390</name>
</gene>
<dbReference type="InterPro" id="IPR029062">
    <property type="entry name" value="Class_I_gatase-like"/>
</dbReference>
<keyword evidence="4" id="KW-0720">Serine protease</keyword>
<dbReference type="EMBL" id="CP011541">
    <property type="protein sequence ID" value="AKK03723.1"/>
    <property type="molecule type" value="Genomic_DNA"/>
</dbReference>